<dbReference type="EMBL" id="LRGB01000512">
    <property type="protein sequence ID" value="KZS18706.1"/>
    <property type="molecule type" value="Genomic_DNA"/>
</dbReference>
<gene>
    <name evidence="1" type="ORF">APZ42_015297</name>
</gene>
<keyword evidence="2" id="KW-1185">Reference proteome</keyword>
<reference evidence="1 2" key="1">
    <citation type="submission" date="2016-03" db="EMBL/GenBank/DDBJ databases">
        <title>EvidentialGene: Evidence-directed Construction of Genes on Genomes.</title>
        <authorList>
            <person name="Gilbert D.G."/>
            <person name="Choi J.-H."/>
            <person name="Mockaitis K."/>
            <person name="Colbourne J."/>
            <person name="Pfrender M."/>
        </authorList>
    </citation>
    <scope>NUCLEOTIDE SEQUENCE [LARGE SCALE GENOMIC DNA]</scope>
    <source>
        <strain evidence="1 2">Xinb3</strain>
        <tissue evidence="1">Complete organism</tissue>
    </source>
</reference>
<evidence type="ECO:0000313" key="1">
    <source>
        <dbReference type="EMBL" id="KZS18706.1"/>
    </source>
</evidence>
<name>A0A0P5FF98_9CRUS</name>
<accession>A0A0P5FF98</accession>
<organism evidence="1 2">
    <name type="scientific">Daphnia magna</name>
    <dbReference type="NCBI Taxonomy" id="35525"/>
    <lineage>
        <taxon>Eukaryota</taxon>
        <taxon>Metazoa</taxon>
        <taxon>Ecdysozoa</taxon>
        <taxon>Arthropoda</taxon>
        <taxon>Crustacea</taxon>
        <taxon>Branchiopoda</taxon>
        <taxon>Diplostraca</taxon>
        <taxon>Cladocera</taxon>
        <taxon>Anomopoda</taxon>
        <taxon>Daphniidae</taxon>
        <taxon>Daphnia</taxon>
    </lineage>
</organism>
<dbReference type="AlphaFoldDB" id="A0A0P5FF98"/>
<proteinExistence type="predicted"/>
<protein>
    <submittedName>
        <fullName evidence="1">Uncharacterized protein</fullName>
    </submittedName>
</protein>
<comment type="caution">
    <text evidence="1">The sequence shown here is derived from an EMBL/GenBank/DDBJ whole genome shotgun (WGS) entry which is preliminary data.</text>
</comment>
<dbReference type="Proteomes" id="UP000076858">
    <property type="component" value="Unassembled WGS sequence"/>
</dbReference>
<evidence type="ECO:0000313" key="2">
    <source>
        <dbReference type="Proteomes" id="UP000076858"/>
    </source>
</evidence>
<sequence>MCCLVNWDRTRYACLYISTDCNNNKKNNTPLLTWCLLAEMAARFFDFQRIHSSGENVQRENAVIQPYHKLTNEVCNGEGGGCLFRPETVQQEEHICGGLYTTR</sequence>